<protein>
    <recommendedName>
        <fullName evidence="5">PLA2c domain-containing protein</fullName>
    </recommendedName>
</protein>
<name>E4WQW1_OIKDI</name>
<evidence type="ECO:0000256" key="4">
    <source>
        <dbReference type="SAM" id="MobiDB-lite"/>
    </source>
</evidence>
<dbReference type="InParanoid" id="E4WQW1"/>
<keyword evidence="3" id="KW-0442">Lipid degradation</keyword>
<organism evidence="6 7">
    <name type="scientific">Oikopleura dioica</name>
    <name type="common">Tunicate</name>
    <dbReference type="NCBI Taxonomy" id="34765"/>
    <lineage>
        <taxon>Eukaryota</taxon>
        <taxon>Metazoa</taxon>
        <taxon>Chordata</taxon>
        <taxon>Tunicata</taxon>
        <taxon>Appendicularia</taxon>
        <taxon>Copelata</taxon>
        <taxon>Oikopleuridae</taxon>
        <taxon>Oikopleura</taxon>
    </lineage>
</organism>
<dbReference type="SMART" id="SM00022">
    <property type="entry name" value="PLAc"/>
    <property type="match status" value="1"/>
</dbReference>
<dbReference type="AlphaFoldDB" id="E4WQW1"/>
<dbReference type="PROSITE" id="PS51210">
    <property type="entry name" value="PLA2C"/>
    <property type="match status" value="1"/>
</dbReference>
<dbReference type="GO" id="GO:0005509">
    <property type="term" value="F:calcium ion binding"/>
    <property type="evidence" value="ECO:0007669"/>
    <property type="project" value="TreeGrafter"/>
</dbReference>
<keyword evidence="1 3" id="KW-0378">Hydrolase</keyword>
<gene>
    <name evidence="6" type="ORF">GSOID_T00000179001</name>
</gene>
<dbReference type="EMBL" id="FN653015">
    <property type="protein sequence ID" value="CBY20194.1"/>
    <property type="molecule type" value="Genomic_DNA"/>
</dbReference>
<dbReference type="Gene3D" id="3.40.1090.10">
    <property type="entry name" value="Cytosolic phospholipase A2 catalytic domain"/>
    <property type="match status" value="1"/>
</dbReference>
<evidence type="ECO:0000313" key="7">
    <source>
        <dbReference type="Proteomes" id="UP000001307"/>
    </source>
</evidence>
<dbReference type="Proteomes" id="UP000001307">
    <property type="component" value="Unassembled WGS sequence"/>
</dbReference>
<accession>E4WQW1</accession>
<dbReference type="OrthoDB" id="419768at2759"/>
<evidence type="ECO:0000259" key="5">
    <source>
        <dbReference type="PROSITE" id="PS51210"/>
    </source>
</evidence>
<keyword evidence="7" id="KW-1185">Reference proteome</keyword>
<dbReference type="GO" id="GO:0046475">
    <property type="term" value="P:glycerophospholipid catabolic process"/>
    <property type="evidence" value="ECO:0007669"/>
    <property type="project" value="TreeGrafter"/>
</dbReference>
<evidence type="ECO:0000256" key="3">
    <source>
        <dbReference type="PROSITE-ProRule" id="PRU00555"/>
    </source>
</evidence>
<evidence type="ECO:0000256" key="2">
    <source>
        <dbReference type="ARBA" id="ARBA00023098"/>
    </source>
</evidence>
<keyword evidence="2 3" id="KW-0443">Lipid metabolism</keyword>
<evidence type="ECO:0000313" key="6">
    <source>
        <dbReference type="EMBL" id="CBY20194.1"/>
    </source>
</evidence>
<dbReference type="InterPro" id="IPR016035">
    <property type="entry name" value="Acyl_Trfase/lysoPLipase"/>
</dbReference>
<feature type="domain" description="PLA2c" evidence="5">
    <location>
        <begin position="28"/>
        <end position="635"/>
    </location>
</feature>
<evidence type="ECO:0000256" key="1">
    <source>
        <dbReference type="ARBA" id="ARBA00022801"/>
    </source>
</evidence>
<dbReference type="GO" id="GO:0005544">
    <property type="term" value="F:calcium-dependent phospholipid binding"/>
    <property type="evidence" value="ECO:0007669"/>
    <property type="project" value="TreeGrafter"/>
</dbReference>
<proteinExistence type="predicted"/>
<feature type="region of interest" description="Disordered" evidence="4">
    <location>
        <begin position="325"/>
        <end position="350"/>
    </location>
</feature>
<dbReference type="Pfam" id="PF01735">
    <property type="entry name" value="PLA2_B"/>
    <property type="match status" value="1"/>
</dbReference>
<sequence length="646" mass="73551">MDKNYSSDDLNSRPGSIFSGIKRGRHIFQKIHNSDLRYSLALCGSEKYFRSKRKEKVKLKLQELLGQQGPKSVRHTPTIALLGSGGGFRAMVGMAGAMNALQSSGILETVTYAAGLSGSGWYISSFYNSIILYQQKQTYPVLSSLNSKTVNEEIKSRIENSKMKFLAPEKIRGYVKTLWEKHKVGQPVSFTDIFGTMIGESLLGKNNLKARLSDMTRHCHAGENPLPVMVAVVVKPKESAIKYHEWVEFTPFEIGVPKYGTFMKPENFGSEFFMGSIVQKFEEFPLHFLQGLWGSAFSILIHRVVDPKSPISKQSETDEMNLIIRAENGSSSPDEDMPRRRSTGTGLDRLRTSDCEDGSLPFFNRFCLIVNDRCSFLSNRGIRAPRVLNFMRGLDIERNYPLSPFTSDIPVVQEEGEFQLLDEAIPDRKVLHIVDGGLAMNLPFPPVLRPQRAVDIFIAFEFSARSLDNPIGENFDPLQQVRLAEKWARIHDIPFPHVPVIDSNEPLEEVYVIKDELNLNAPIIIVFMLINKTFKHFSKPGVKREESDKSGNFPIFENSSNMYSTFNFTYAKDRKSFENLENLMEYNVLNNIELVKDVISDVVKIRRRFRTRHTISRKDIEGSSMREREKDELLNTIFAKDDLLNI</sequence>
<dbReference type="GO" id="GO:0047498">
    <property type="term" value="F:calcium-dependent phospholipase A2 activity"/>
    <property type="evidence" value="ECO:0007669"/>
    <property type="project" value="TreeGrafter"/>
</dbReference>
<dbReference type="PANTHER" id="PTHR10728">
    <property type="entry name" value="CYTOSOLIC PHOSPHOLIPASE A2"/>
    <property type="match status" value="1"/>
</dbReference>
<reference evidence="6 7" key="1">
    <citation type="journal article" date="2010" name="Science">
        <title>Plasticity of animal genome architecture unmasked by rapid evolution of a pelagic tunicate.</title>
        <authorList>
            <person name="Denoeud F."/>
            <person name="Henriet S."/>
            <person name="Mungpakdee S."/>
            <person name="Aury J.M."/>
            <person name="Da Silva C."/>
            <person name="Brinkmann H."/>
            <person name="Mikhaleva J."/>
            <person name="Olsen L.C."/>
            <person name="Jubin C."/>
            <person name="Canestro C."/>
            <person name="Bouquet J.M."/>
            <person name="Danks G."/>
            <person name="Poulain J."/>
            <person name="Campsteijn C."/>
            <person name="Adamski M."/>
            <person name="Cross I."/>
            <person name="Yadetie F."/>
            <person name="Muffato M."/>
            <person name="Louis A."/>
            <person name="Butcher S."/>
            <person name="Tsagkogeorga G."/>
            <person name="Konrad A."/>
            <person name="Singh S."/>
            <person name="Jensen M.F."/>
            <person name="Cong E.H."/>
            <person name="Eikeseth-Otteraa H."/>
            <person name="Noel B."/>
            <person name="Anthouard V."/>
            <person name="Porcel B.M."/>
            <person name="Kachouri-Lafond R."/>
            <person name="Nishino A."/>
            <person name="Ugolini M."/>
            <person name="Chourrout P."/>
            <person name="Nishida H."/>
            <person name="Aasland R."/>
            <person name="Huzurbazar S."/>
            <person name="Westhof E."/>
            <person name="Delsuc F."/>
            <person name="Lehrach H."/>
            <person name="Reinhardt R."/>
            <person name="Weissenbach J."/>
            <person name="Roy S.W."/>
            <person name="Artiguenave F."/>
            <person name="Postlethwait J.H."/>
            <person name="Manak J.R."/>
            <person name="Thompson E.M."/>
            <person name="Jaillon O."/>
            <person name="Du Pasquier L."/>
            <person name="Boudinot P."/>
            <person name="Liberles D.A."/>
            <person name="Volff J.N."/>
            <person name="Philippe H."/>
            <person name="Lenhard B."/>
            <person name="Roest Crollius H."/>
            <person name="Wincker P."/>
            <person name="Chourrout D."/>
        </authorList>
    </citation>
    <scope>NUCLEOTIDE SEQUENCE [LARGE SCALE GENOMIC DNA]</scope>
</reference>
<dbReference type="InterPro" id="IPR002642">
    <property type="entry name" value="LysoPLipase_cat_dom"/>
</dbReference>
<dbReference type="PANTHER" id="PTHR10728:SF40">
    <property type="entry name" value="PATATIN FAMILY PROTEIN"/>
    <property type="match status" value="1"/>
</dbReference>
<dbReference type="GO" id="GO:0005829">
    <property type="term" value="C:cytosol"/>
    <property type="evidence" value="ECO:0007669"/>
    <property type="project" value="TreeGrafter"/>
</dbReference>
<dbReference type="SUPFAM" id="SSF52151">
    <property type="entry name" value="FabD/lysophospholipase-like"/>
    <property type="match status" value="1"/>
</dbReference>